<evidence type="ECO:0000256" key="4">
    <source>
        <dbReference type="ARBA" id="ARBA00019905"/>
    </source>
</evidence>
<evidence type="ECO:0000256" key="7">
    <source>
        <dbReference type="RuleBase" id="RU361180"/>
    </source>
</evidence>
<organism evidence="8 9">
    <name type="scientific">Microctonus aethiopoides</name>
    <dbReference type="NCBI Taxonomy" id="144406"/>
    <lineage>
        <taxon>Eukaryota</taxon>
        <taxon>Metazoa</taxon>
        <taxon>Ecdysozoa</taxon>
        <taxon>Arthropoda</taxon>
        <taxon>Hexapoda</taxon>
        <taxon>Insecta</taxon>
        <taxon>Pterygota</taxon>
        <taxon>Neoptera</taxon>
        <taxon>Endopterygota</taxon>
        <taxon>Hymenoptera</taxon>
        <taxon>Apocrita</taxon>
        <taxon>Ichneumonoidea</taxon>
        <taxon>Braconidae</taxon>
        <taxon>Euphorinae</taxon>
        <taxon>Microctonus</taxon>
    </lineage>
</organism>
<dbReference type="Proteomes" id="UP001168990">
    <property type="component" value="Unassembled WGS sequence"/>
</dbReference>
<comment type="similarity">
    <text evidence="2 7">Belongs to the glycosyl hydrolase 37 family.</text>
</comment>
<dbReference type="InterPro" id="IPR001661">
    <property type="entry name" value="Glyco_hydro_37"/>
</dbReference>
<dbReference type="GO" id="GO:0005993">
    <property type="term" value="P:trehalose catabolic process"/>
    <property type="evidence" value="ECO:0007669"/>
    <property type="project" value="TreeGrafter"/>
</dbReference>
<dbReference type="PANTHER" id="PTHR23403:SF1">
    <property type="entry name" value="TREHALASE"/>
    <property type="match status" value="1"/>
</dbReference>
<evidence type="ECO:0000256" key="3">
    <source>
        <dbReference type="ARBA" id="ARBA00012757"/>
    </source>
</evidence>
<dbReference type="EMBL" id="JAQQBS010000004">
    <property type="protein sequence ID" value="KAK0170247.1"/>
    <property type="molecule type" value="Genomic_DNA"/>
</dbReference>
<evidence type="ECO:0000256" key="6">
    <source>
        <dbReference type="ARBA" id="ARBA00023295"/>
    </source>
</evidence>
<reference evidence="8" key="2">
    <citation type="submission" date="2023-03" db="EMBL/GenBank/DDBJ databases">
        <authorList>
            <person name="Inwood S.N."/>
            <person name="Skelly J.G."/>
            <person name="Guhlin J."/>
            <person name="Harrop T.W.R."/>
            <person name="Goldson S.G."/>
            <person name="Dearden P.K."/>
        </authorList>
    </citation>
    <scope>NUCLEOTIDE SEQUENCE</scope>
    <source>
        <strain evidence="8">Irish</strain>
        <tissue evidence="8">Whole body</tissue>
    </source>
</reference>
<evidence type="ECO:0000256" key="5">
    <source>
        <dbReference type="ARBA" id="ARBA00022801"/>
    </source>
</evidence>
<protein>
    <recommendedName>
        <fullName evidence="4 7">Trehalase</fullName>
        <ecNumber evidence="3 7">3.2.1.28</ecNumber>
    </recommendedName>
    <alternativeName>
        <fullName evidence="7">Alpha-trehalose glucohydrolase</fullName>
    </alternativeName>
</protein>
<proteinExistence type="inferred from homology"/>
<accession>A0AA39KQQ8</accession>
<dbReference type="PROSITE" id="PS00927">
    <property type="entry name" value="TREHALASE_1"/>
    <property type="match status" value="1"/>
</dbReference>
<dbReference type="Gene3D" id="1.50.10.10">
    <property type="match status" value="1"/>
</dbReference>
<dbReference type="InterPro" id="IPR008928">
    <property type="entry name" value="6-hairpin_glycosidase_sf"/>
</dbReference>
<comment type="catalytic activity">
    <reaction evidence="1 7">
        <text>alpha,alpha-trehalose + H2O = alpha-D-glucose + beta-D-glucose</text>
        <dbReference type="Rhea" id="RHEA:32675"/>
        <dbReference type="ChEBI" id="CHEBI:15377"/>
        <dbReference type="ChEBI" id="CHEBI:15903"/>
        <dbReference type="ChEBI" id="CHEBI:16551"/>
        <dbReference type="ChEBI" id="CHEBI:17925"/>
        <dbReference type="EC" id="3.2.1.28"/>
    </reaction>
</comment>
<evidence type="ECO:0000256" key="1">
    <source>
        <dbReference type="ARBA" id="ARBA00001576"/>
    </source>
</evidence>
<dbReference type="InterPro" id="IPR018232">
    <property type="entry name" value="Glyco_hydro_37_CS"/>
</dbReference>
<evidence type="ECO:0000313" key="8">
    <source>
        <dbReference type="EMBL" id="KAK0170247.1"/>
    </source>
</evidence>
<dbReference type="SUPFAM" id="SSF48208">
    <property type="entry name" value="Six-hairpin glycosidases"/>
    <property type="match status" value="1"/>
</dbReference>
<dbReference type="GO" id="GO:0004555">
    <property type="term" value="F:alpha,alpha-trehalase activity"/>
    <property type="evidence" value="ECO:0007669"/>
    <property type="project" value="UniProtKB-EC"/>
</dbReference>
<evidence type="ECO:0000256" key="2">
    <source>
        <dbReference type="ARBA" id="ARBA00005615"/>
    </source>
</evidence>
<sequence length="625" mass="72522">MIDKYTVKMSLFSYLLTYLFIGYCAHGASIPQQSISIQRTDLCDSKIYCDGELLKTVQLAEVFPDSKTFVDHYQLQDPDVTMANFAAFMTATNGEPNRNQIAKFVEENFALENEVLPWLPPDWEPYPPLFKIIEDPNYRDWAYGLNHIWKNLSRQMSPNVIEHPERHSLIPVENGFVVPGGRFQEFYYWDSYWVVEGLLLSSMPNTARGIISNFLSMVRRYGFIPNGGRVYYLMRSQPPLLIPMMKLYMEFTNDVKFLSENLGMLEKEFLFFHRMKTVNVTKNKKTYLMARYIVNSDGPRPESYREDYKLAQMFKTNESQRNFYNNIKAGAESGWDFSSRWFIPSNESDMGNLTDISTSDIIPVDLNAFLQNNAQLLSKFNNLLGNYKKAKLYLNIAVSYQIAIDEVLWNDEEGIWLDYDIKNEKPRNNFYPTNLTPLYTNSFNFSQKEYYAKRVVEYLKSQGIGKYMGGLPTSIKQTGQQWDSPNAWPPLQSIVVQGLRNTESEPALSAARELADRWLKSNYIGYRESEQMYEKYDATNPGAYGGGGEYVVQPGFGWTNGVVLEFLFTYPDLTPNENTYIHEDDKNNTIDPLIQLIQPRRRFNKLLGETRLINFILKNETKEIS</sequence>
<keyword evidence="5 7" id="KW-0378">Hydrolase</keyword>
<dbReference type="EC" id="3.2.1.28" evidence="3 7"/>
<dbReference type="PANTHER" id="PTHR23403">
    <property type="entry name" value="TREHALASE"/>
    <property type="match status" value="1"/>
</dbReference>
<gene>
    <name evidence="8" type="ORF">PV328_010829</name>
</gene>
<dbReference type="PROSITE" id="PS00928">
    <property type="entry name" value="TREHALASE_2"/>
    <property type="match status" value="1"/>
</dbReference>
<keyword evidence="9" id="KW-1185">Reference proteome</keyword>
<keyword evidence="6 7" id="KW-0326">Glycosidase</keyword>
<dbReference type="AlphaFoldDB" id="A0AA39KQQ8"/>
<comment type="caution">
    <text evidence="8">The sequence shown here is derived from an EMBL/GenBank/DDBJ whole genome shotgun (WGS) entry which is preliminary data.</text>
</comment>
<dbReference type="Pfam" id="PF01204">
    <property type="entry name" value="Trehalase"/>
    <property type="match status" value="1"/>
</dbReference>
<name>A0AA39KQQ8_9HYME</name>
<reference evidence="8" key="1">
    <citation type="journal article" date="2023" name="bioRxiv">
        <title>Scaffold-level genome assemblies of two parasitoid biocontrol wasps reveal the parthenogenesis mechanism and an associated novel virus.</title>
        <authorList>
            <person name="Inwood S."/>
            <person name="Skelly J."/>
            <person name="Guhlin J."/>
            <person name="Harrop T."/>
            <person name="Goldson S."/>
            <person name="Dearden P."/>
        </authorList>
    </citation>
    <scope>NUCLEOTIDE SEQUENCE</scope>
    <source>
        <strain evidence="8">Irish</strain>
        <tissue evidence="8">Whole body</tissue>
    </source>
</reference>
<dbReference type="InterPro" id="IPR012341">
    <property type="entry name" value="6hp_glycosidase-like_sf"/>
</dbReference>
<dbReference type="PRINTS" id="PR00744">
    <property type="entry name" value="GLHYDRLASE37"/>
</dbReference>
<evidence type="ECO:0000313" key="9">
    <source>
        <dbReference type="Proteomes" id="UP001168990"/>
    </source>
</evidence>